<evidence type="ECO:0000313" key="8">
    <source>
        <dbReference type="EMBL" id="KAK7057679.1"/>
    </source>
</evidence>
<dbReference type="InterPro" id="IPR011009">
    <property type="entry name" value="Kinase-like_dom_sf"/>
</dbReference>
<reference evidence="8 9" key="1">
    <citation type="journal article" date="2024" name="J Genomics">
        <title>Draft genome sequencing and assembly of Favolaschia claudopus CIRM-BRFM 2984 isolated from oak limbs.</title>
        <authorList>
            <person name="Navarro D."/>
            <person name="Drula E."/>
            <person name="Chaduli D."/>
            <person name="Cazenave R."/>
            <person name="Ahrendt S."/>
            <person name="Wang J."/>
            <person name="Lipzen A."/>
            <person name="Daum C."/>
            <person name="Barry K."/>
            <person name="Grigoriev I.V."/>
            <person name="Favel A."/>
            <person name="Rosso M.N."/>
            <person name="Martin F."/>
        </authorList>
    </citation>
    <scope>NUCLEOTIDE SEQUENCE [LARGE SCALE GENOMIC DNA]</scope>
    <source>
        <strain evidence="8 9">CIRM-BRFM 2984</strain>
    </source>
</reference>
<keyword evidence="4 8" id="KW-0418">Kinase</keyword>
<dbReference type="Proteomes" id="UP001362999">
    <property type="component" value="Unassembled WGS sequence"/>
</dbReference>
<dbReference type="AlphaFoldDB" id="A0AAW0DXN3"/>
<dbReference type="Pfam" id="PF00069">
    <property type="entry name" value="Pkinase"/>
    <property type="match status" value="1"/>
</dbReference>
<comment type="caution">
    <text evidence="8">The sequence shown here is derived from an EMBL/GenBank/DDBJ whole genome shotgun (WGS) entry which is preliminary data.</text>
</comment>
<evidence type="ECO:0000256" key="1">
    <source>
        <dbReference type="ARBA" id="ARBA00022527"/>
    </source>
</evidence>
<keyword evidence="1" id="KW-0723">Serine/threonine-protein kinase</keyword>
<feature type="region of interest" description="Disordered" evidence="6">
    <location>
        <begin position="729"/>
        <end position="757"/>
    </location>
</feature>
<dbReference type="PANTHER" id="PTHR24351">
    <property type="entry name" value="RIBOSOMAL PROTEIN S6 KINASE"/>
    <property type="match status" value="1"/>
</dbReference>
<organism evidence="8 9">
    <name type="scientific">Favolaschia claudopus</name>
    <dbReference type="NCBI Taxonomy" id="2862362"/>
    <lineage>
        <taxon>Eukaryota</taxon>
        <taxon>Fungi</taxon>
        <taxon>Dikarya</taxon>
        <taxon>Basidiomycota</taxon>
        <taxon>Agaricomycotina</taxon>
        <taxon>Agaricomycetes</taxon>
        <taxon>Agaricomycetidae</taxon>
        <taxon>Agaricales</taxon>
        <taxon>Marasmiineae</taxon>
        <taxon>Mycenaceae</taxon>
        <taxon>Favolaschia</taxon>
    </lineage>
</organism>
<dbReference type="SUPFAM" id="SSF56112">
    <property type="entry name" value="Protein kinase-like (PK-like)"/>
    <property type="match status" value="1"/>
</dbReference>
<evidence type="ECO:0000256" key="2">
    <source>
        <dbReference type="ARBA" id="ARBA00022679"/>
    </source>
</evidence>
<dbReference type="GO" id="GO:0004674">
    <property type="term" value="F:protein serine/threonine kinase activity"/>
    <property type="evidence" value="ECO:0007669"/>
    <property type="project" value="UniProtKB-KW"/>
</dbReference>
<evidence type="ECO:0000256" key="4">
    <source>
        <dbReference type="ARBA" id="ARBA00022777"/>
    </source>
</evidence>
<evidence type="ECO:0000259" key="7">
    <source>
        <dbReference type="PROSITE" id="PS50011"/>
    </source>
</evidence>
<name>A0AAW0DXN3_9AGAR</name>
<dbReference type="Gene3D" id="3.30.200.20">
    <property type="entry name" value="Phosphorylase Kinase, domain 1"/>
    <property type="match status" value="1"/>
</dbReference>
<evidence type="ECO:0000313" key="9">
    <source>
        <dbReference type="Proteomes" id="UP001362999"/>
    </source>
</evidence>
<dbReference type="GO" id="GO:0005524">
    <property type="term" value="F:ATP binding"/>
    <property type="evidence" value="ECO:0007669"/>
    <property type="project" value="UniProtKB-KW"/>
</dbReference>
<evidence type="ECO:0000256" key="6">
    <source>
        <dbReference type="SAM" id="MobiDB-lite"/>
    </source>
</evidence>
<accession>A0AAW0DXN3</accession>
<keyword evidence="9" id="KW-1185">Reference proteome</keyword>
<evidence type="ECO:0000256" key="5">
    <source>
        <dbReference type="ARBA" id="ARBA00022840"/>
    </source>
</evidence>
<sequence length="839" mass="92652">MAFGEQCDSRGSTTTLTTISSAVPHIDIDSLDMIPFSESFSGLLEGDDDGDGTNDDDYEQRMKSEMSYDVEQFSNIMDVDPEWDDDDVAEIMFLSPKQQRYSTLPTITEELSMASNEASSSLISPQEPEEPKQAVSLADFDIIPTTDYPMLCRRRSSNKVYVIKALNSHAHAEESVMESLRALCPIFVEHVSWTFSGEEGRIYLVSETHSNENLATLVQSSGPLSHADTLFYACEIVEGLTSLHTAHIVHRNLTPFNIFLDSTGHLVLSNFSNATVLSIGTRCEATPSPAVEYQAPELVLNWGHDFAVDCWSFGVLLHFLLTGANPVVDAEDFDSFRSQILSGNIIWGDLTAVEPKDLIGKCLERNPALRLTIRRIKEHDYFASVDWQAVRQKNLSPPALSRTPSPKIRPTSQDFPLPPAPRISLSFDPSLDISFTLQTASKAIPFQSRLERIPDHHEILSGERKPSFRSSHSMEDLRSRRNAFKRLSLPSKSPSTSFLLSRRNSSVTSAPAVDVPSPDPPGTFSSRLSLPIQTPDLLPPIFRPTVLDERVVEEEEYPQPPSAITSPTICELSPRERMAQFWETLDDVEDQPCPSSVPPLELRDALKLALPCPPLPAPRQPRLRKCGSTSTIHAQEQRFSIFSATQATTNKLRKLRRPLSTPGLGLKRPEPIVDLPSGVEQIGRGIGFTYRIPVANHSKPSICTTQRRSVASKLLRSGLGIKKILRRARSQPAGLSSSGTVGRRRGPPPNIQTSPHVVGTVAPDLYSPVSDGPSTPDSFTFPAIPEITSDPFAKDEVTEEARDGGPTLRLVRVASSEFRVPFFPTMHAVDSFPLSSWNA</sequence>
<dbReference type="EMBL" id="JAWWNJ010000004">
    <property type="protein sequence ID" value="KAK7057679.1"/>
    <property type="molecule type" value="Genomic_DNA"/>
</dbReference>
<dbReference type="Gene3D" id="1.10.510.10">
    <property type="entry name" value="Transferase(Phosphotransferase) domain 1"/>
    <property type="match status" value="1"/>
</dbReference>
<evidence type="ECO:0000256" key="3">
    <source>
        <dbReference type="ARBA" id="ARBA00022741"/>
    </source>
</evidence>
<feature type="domain" description="Protein kinase" evidence="7">
    <location>
        <begin position="129"/>
        <end position="382"/>
    </location>
</feature>
<keyword evidence="5" id="KW-0067">ATP-binding</keyword>
<feature type="region of interest" description="Disordered" evidence="6">
    <location>
        <begin position="396"/>
        <end position="415"/>
    </location>
</feature>
<protein>
    <submittedName>
        <fullName evidence="8">AGC/AKT protein kinase</fullName>
    </submittedName>
</protein>
<keyword evidence="2" id="KW-0808">Transferase</keyword>
<gene>
    <name evidence="8" type="ORF">R3P38DRAFT_1183346</name>
</gene>
<keyword evidence="3" id="KW-0547">Nucleotide-binding</keyword>
<dbReference type="InterPro" id="IPR000719">
    <property type="entry name" value="Prot_kinase_dom"/>
</dbReference>
<proteinExistence type="predicted"/>
<dbReference type="PROSITE" id="PS50011">
    <property type="entry name" value="PROTEIN_KINASE_DOM"/>
    <property type="match status" value="1"/>
</dbReference>